<evidence type="ECO:0000256" key="6">
    <source>
        <dbReference type="ARBA" id="ARBA00023136"/>
    </source>
</evidence>
<evidence type="ECO:0000256" key="4">
    <source>
        <dbReference type="ARBA" id="ARBA00022452"/>
    </source>
</evidence>
<dbReference type="Gene3D" id="1.20.1600.10">
    <property type="entry name" value="Outer membrane efflux proteins (OEP)"/>
    <property type="match status" value="2"/>
</dbReference>
<keyword evidence="7" id="KW-0998">Cell outer membrane</keyword>
<feature type="coiled-coil region" evidence="8">
    <location>
        <begin position="301"/>
        <end position="328"/>
    </location>
</feature>
<name>D7CPT2_SYNLT</name>
<evidence type="ECO:0000256" key="8">
    <source>
        <dbReference type="SAM" id="Coils"/>
    </source>
</evidence>
<dbReference type="GO" id="GO:0015562">
    <property type="term" value="F:efflux transmembrane transporter activity"/>
    <property type="evidence" value="ECO:0007669"/>
    <property type="project" value="InterPro"/>
</dbReference>
<keyword evidence="5" id="KW-0812">Transmembrane</keyword>
<keyword evidence="3" id="KW-0813">Transport</keyword>
<dbReference type="PANTHER" id="PTHR30026">
    <property type="entry name" value="OUTER MEMBRANE PROTEIN TOLC"/>
    <property type="match status" value="1"/>
</dbReference>
<organism evidence="9 10">
    <name type="scientific">Syntrophothermus lipocalidus (strain DSM 12680 / TGB-C1)</name>
    <dbReference type="NCBI Taxonomy" id="643648"/>
    <lineage>
        <taxon>Bacteria</taxon>
        <taxon>Bacillati</taxon>
        <taxon>Bacillota</taxon>
        <taxon>Clostridia</taxon>
        <taxon>Eubacteriales</taxon>
        <taxon>Syntrophomonadaceae</taxon>
        <taxon>Syntrophothermus</taxon>
    </lineage>
</organism>
<dbReference type="STRING" id="643648.Slip_1958"/>
<dbReference type="InterPro" id="IPR003423">
    <property type="entry name" value="OMP_efflux"/>
</dbReference>
<gene>
    <name evidence="9" type="ordered locus">Slip_1958</name>
</gene>
<dbReference type="SUPFAM" id="SSF56954">
    <property type="entry name" value="Outer membrane efflux proteins (OEP)"/>
    <property type="match status" value="1"/>
</dbReference>
<feature type="coiled-coil region" evidence="8">
    <location>
        <begin position="135"/>
        <end position="193"/>
    </location>
</feature>
<evidence type="ECO:0000256" key="7">
    <source>
        <dbReference type="ARBA" id="ARBA00023237"/>
    </source>
</evidence>
<keyword evidence="8" id="KW-0175">Coiled coil</keyword>
<evidence type="ECO:0000256" key="5">
    <source>
        <dbReference type="ARBA" id="ARBA00022692"/>
    </source>
</evidence>
<dbReference type="eggNOG" id="COG1538">
    <property type="taxonomic scope" value="Bacteria"/>
</dbReference>
<keyword evidence="4" id="KW-1134">Transmembrane beta strand</keyword>
<dbReference type="EMBL" id="CP002048">
    <property type="protein sequence ID" value="ADI02710.1"/>
    <property type="molecule type" value="Genomic_DNA"/>
</dbReference>
<evidence type="ECO:0000313" key="9">
    <source>
        <dbReference type="EMBL" id="ADI02710.1"/>
    </source>
</evidence>
<sequence length="380" mass="42510">MKRWSKLLRKVRVGKGILSLGLAFALLVVQGGWQVAQAKEPATPELSLNRAIELALTQSESVKKAEKEVDRTEEWRNYRSDQLDYTPTEPPGNALVEVAWAQLLSADLSWRMSKKSLTAEQDKVALDTCKKYFDVLATQDKVQSAEAALDSARKQLQVARALYNVGMGTQAALTAAEAQYQAAQATLNAAQNDLDKGYVLLNQLVGLWPEDRPVLTDKVDFKALEITNLDYEVEKVLESCPTVWLAQETVTMKKYLEDMTLYTGEYRPYQARKIEVEQAELDALTTKEMFERITRSLYYGVKNLEESYSGAQEAVRAAQENLKVVKAKYEVGLATSAEVAAAEKSLAEAQYTAYNLACQHAYMKLAFEKPWAYLSSLSSN</sequence>
<evidence type="ECO:0000256" key="3">
    <source>
        <dbReference type="ARBA" id="ARBA00022448"/>
    </source>
</evidence>
<dbReference type="OrthoDB" id="1803658at2"/>
<dbReference type="InterPro" id="IPR051906">
    <property type="entry name" value="TolC-like"/>
</dbReference>
<dbReference type="GO" id="GO:1990281">
    <property type="term" value="C:efflux pump complex"/>
    <property type="evidence" value="ECO:0007669"/>
    <property type="project" value="TreeGrafter"/>
</dbReference>
<dbReference type="KEGG" id="slp:Slip_1958"/>
<dbReference type="Pfam" id="PF02321">
    <property type="entry name" value="OEP"/>
    <property type="match status" value="1"/>
</dbReference>
<comment type="subcellular location">
    <subcellularLocation>
        <location evidence="1">Cell outer membrane</location>
    </subcellularLocation>
</comment>
<evidence type="ECO:0000313" key="10">
    <source>
        <dbReference type="Proteomes" id="UP000000378"/>
    </source>
</evidence>
<reference evidence="9 10" key="2">
    <citation type="journal article" date="2010" name="Stand. Genomic Sci.">
        <title>Complete genome sequence of Syntrophothermus lipocalidus type strain (TGB-C1).</title>
        <authorList>
            <person name="Djao O.D."/>
            <person name="Zhang X."/>
            <person name="Lucas S."/>
            <person name="Lapidus A."/>
            <person name="Del Rio T.G."/>
            <person name="Nolan M."/>
            <person name="Tice H."/>
            <person name="Cheng J.F."/>
            <person name="Han C."/>
            <person name="Tapia R."/>
            <person name="Goodwin L."/>
            <person name="Pitluck S."/>
            <person name="Liolios K."/>
            <person name="Ivanova N."/>
            <person name="Mavromatis K."/>
            <person name="Mikhailova N."/>
            <person name="Ovchinnikova G."/>
            <person name="Pati A."/>
            <person name="Brambilla E."/>
            <person name="Chen A."/>
            <person name="Palaniappan K."/>
            <person name="Land M."/>
            <person name="Hauser L."/>
            <person name="Chang Y.J."/>
            <person name="Jeffries C.D."/>
            <person name="Rohde M."/>
            <person name="Sikorski J."/>
            <person name="Spring S."/>
            <person name="Goker M."/>
            <person name="Detter J.C."/>
            <person name="Woyke T."/>
            <person name="Bristow J."/>
            <person name="Eisen J.A."/>
            <person name="Markowitz V."/>
            <person name="Hugenholtz P."/>
            <person name="Kyrpides N.C."/>
            <person name="Klenk H.P."/>
        </authorList>
    </citation>
    <scope>NUCLEOTIDE SEQUENCE [LARGE SCALE GENOMIC DNA]</scope>
    <source>
        <strain evidence="10">DSM 12680 / TGB-C1</strain>
    </source>
</reference>
<dbReference type="RefSeq" id="WP_013176112.1">
    <property type="nucleotide sequence ID" value="NC_014220.1"/>
</dbReference>
<proteinExistence type="inferred from homology"/>
<comment type="similarity">
    <text evidence="2">Belongs to the outer membrane factor (OMF) (TC 1.B.17) family.</text>
</comment>
<dbReference type="Proteomes" id="UP000000378">
    <property type="component" value="Chromosome"/>
</dbReference>
<protein>
    <submittedName>
        <fullName evidence="9">Outer membrane efflux protein</fullName>
    </submittedName>
</protein>
<dbReference type="PANTHER" id="PTHR30026:SF20">
    <property type="entry name" value="OUTER MEMBRANE PROTEIN TOLC"/>
    <property type="match status" value="1"/>
</dbReference>
<evidence type="ECO:0000256" key="1">
    <source>
        <dbReference type="ARBA" id="ARBA00004442"/>
    </source>
</evidence>
<dbReference type="AlphaFoldDB" id="D7CPT2"/>
<keyword evidence="6" id="KW-0472">Membrane</keyword>
<dbReference type="GO" id="GO:0009279">
    <property type="term" value="C:cell outer membrane"/>
    <property type="evidence" value="ECO:0007669"/>
    <property type="project" value="UniProtKB-SubCell"/>
</dbReference>
<reference evidence="10" key="1">
    <citation type="journal article" date="2010" name="Stand. Genomic Sci.">
        <title>Complete genome sequence of Syntrophothermus lipocalidus type strain (TGB-C1T).</title>
        <authorList>
            <consortium name="US DOE Joint Genome Institute (JGI-PGF)"/>
            <person name="Djao O."/>
            <person name="Zhang X."/>
            <person name="Lucas S."/>
            <person name="Lapidus A."/>
            <person name="Glavina Del Rio T."/>
            <person name="Nolan M."/>
            <person name="Tice H."/>
            <person name="Cheng J."/>
            <person name="Han C."/>
            <person name="Tapia R."/>
            <person name="Goodwin L."/>
            <person name="Pitluck S."/>
            <person name="Liolios K."/>
            <person name="Ivanova N."/>
            <person name="Mavromatis K."/>
            <person name="Mikhailova N."/>
            <person name="Ovchinnikova G."/>
            <person name="Pati A."/>
            <person name="Brambilla E."/>
            <person name="Chen A."/>
            <person name="Palaniappan K."/>
            <person name="Land M."/>
            <person name="Hauser L."/>
            <person name="Chang Y."/>
            <person name="Jeffries C."/>
            <person name="Rohde M."/>
            <person name="Sikorski J."/>
            <person name="Spring S."/>
            <person name="Goker M."/>
            <person name="Detter J."/>
            <person name="Woyke T."/>
            <person name="Bristow J."/>
            <person name="Eisen J."/>
            <person name="Markowitz V."/>
            <person name="Hugenholtz P."/>
            <person name="Kyrpides N."/>
            <person name="Klenk H."/>
        </authorList>
    </citation>
    <scope>NUCLEOTIDE SEQUENCE [LARGE SCALE GENOMIC DNA]</scope>
    <source>
        <strain evidence="10">DSM 12680 / TGB-C1</strain>
    </source>
</reference>
<accession>D7CPT2</accession>
<keyword evidence="10" id="KW-1185">Reference proteome</keyword>
<dbReference type="HOGENOM" id="CLU_063617_0_0_9"/>
<dbReference type="GO" id="GO:0015288">
    <property type="term" value="F:porin activity"/>
    <property type="evidence" value="ECO:0007669"/>
    <property type="project" value="TreeGrafter"/>
</dbReference>
<evidence type="ECO:0000256" key="2">
    <source>
        <dbReference type="ARBA" id="ARBA00007613"/>
    </source>
</evidence>